<keyword evidence="9" id="KW-1185">Reference proteome</keyword>
<feature type="domain" description="Peptidase M14" evidence="7">
    <location>
        <begin position="29"/>
        <end position="321"/>
    </location>
</feature>
<evidence type="ECO:0000259" key="7">
    <source>
        <dbReference type="PROSITE" id="PS52035"/>
    </source>
</evidence>
<name>A0ABQ6M3E4_9STRA</name>
<keyword evidence="4" id="KW-0378">Hydrolase</keyword>
<dbReference type="CDD" id="cd06231">
    <property type="entry name" value="M14_REP34-like"/>
    <property type="match status" value="1"/>
</dbReference>
<comment type="caution">
    <text evidence="6">Lacks conserved residue(s) required for the propagation of feature annotation.</text>
</comment>
<sequence>MLVNAYHIGTPGKKWGSSEVDQWRSERVKSRSYLTDVVSALDPLRDSFDVVQYGQLDYDSVDGGKIDHALFAVKTKDWDAKKPSVLVTGGVHGYETSGVHGALRFLAGGEAARYAAKGVNIVVAPCVSPWGYEHIQRWTSSAVDPNRSFASRTDPEQCGSQEGAALVGLLNSCGVENWACHVDLHETTDTDETEFRKSKAARDGLASEPGTIPDGFYLCGDAKNPVPDFQRAVIEGVRSVTHIAPADPDGTIIGSPVVDEGVILYDYTALGLCGGVTNARFTTTTEVYPDSPKATDEICNQGQVRAITSALDYLLADMAEK</sequence>
<reference evidence="8 9" key="1">
    <citation type="journal article" date="2023" name="Commun. Biol.">
        <title>Genome analysis of Parmales, the sister group of diatoms, reveals the evolutionary specialization of diatoms from phago-mixotrophs to photoautotrophs.</title>
        <authorList>
            <person name="Ban H."/>
            <person name="Sato S."/>
            <person name="Yoshikawa S."/>
            <person name="Yamada K."/>
            <person name="Nakamura Y."/>
            <person name="Ichinomiya M."/>
            <person name="Sato N."/>
            <person name="Blanc-Mathieu R."/>
            <person name="Endo H."/>
            <person name="Kuwata A."/>
            <person name="Ogata H."/>
        </authorList>
    </citation>
    <scope>NUCLEOTIDE SEQUENCE [LARGE SCALE GENOMIC DNA]</scope>
</reference>
<dbReference type="InterPro" id="IPR055438">
    <property type="entry name" value="AstE_AspA_cat"/>
</dbReference>
<evidence type="ECO:0000313" key="9">
    <source>
        <dbReference type="Proteomes" id="UP001165060"/>
    </source>
</evidence>
<comment type="similarity">
    <text evidence="2 6">Belongs to the peptidase M14 family.</text>
</comment>
<dbReference type="PROSITE" id="PS52035">
    <property type="entry name" value="PEPTIDASE_M14"/>
    <property type="match status" value="1"/>
</dbReference>
<keyword evidence="3" id="KW-0479">Metal-binding</keyword>
<dbReference type="Pfam" id="PF24827">
    <property type="entry name" value="AstE_AspA_cat"/>
    <property type="match status" value="1"/>
</dbReference>
<evidence type="ECO:0000256" key="6">
    <source>
        <dbReference type="PROSITE-ProRule" id="PRU01379"/>
    </source>
</evidence>
<evidence type="ECO:0000256" key="2">
    <source>
        <dbReference type="ARBA" id="ARBA00005988"/>
    </source>
</evidence>
<protein>
    <recommendedName>
        <fullName evidence="7">Peptidase M14 domain-containing protein</fullName>
    </recommendedName>
</protein>
<evidence type="ECO:0000256" key="1">
    <source>
        <dbReference type="ARBA" id="ARBA00001947"/>
    </source>
</evidence>
<evidence type="ECO:0000313" key="8">
    <source>
        <dbReference type="EMBL" id="GMI18872.1"/>
    </source>
</evidence>
<proteinExistence type="inferred from homology"/>
<dbReference type="Gene3D" id="3.40.630.10">
    <property type="entry name" value="Zn peptidases"/>
    <property type="match status" value="1"/>
</dbReference>
<evidence type="ECO:0000256" key="4">
    <source>
        <dbReference type="ARBA" id="ARBA00022801"/>
    </source>
</evidence>
<dbReference type="InterPro" id="IPR000834">
    <property type="entry name" value="Peptidase_M14"/>
</dbReference>
<gene>
    <name evidence="8" type="ORF">TeGR_g15090</name>
</gene>
<dbReference type="Proteomes" id="UP001165060">
    <property type="component" value="Unassembled WGS sequence"/>
</dbReference>
<accession>A0ABQ6M3E4</accession>
<dbReference type="EMBL" id="BRYB01004918">
    <property type="protein sequence ID" value="GMI18872.1"/>
    <property type="molecule type" value="Genomic_DNA"/>
</dbReference>
<evidence type="ECO:0000256" key="3">
    <source>
        <dbReference type="ARBA" id="ARBA00022723"/>
    </source>
</evidence>
<evidence type="ECO:0000256" key="5">
    <source>
        <dbReference type="ARBA" id="ARBA00022833"/>
    </source>
</evidence>
<comment type="caution">
    <text evidence="8">The sequence shown here is derived from an EMBL/GenBank/DDBJ whole genome shotgun (WGS) entry which is preliminary data.</text>
</comment>
<dbReference type="SUPFAM" id="SSF53187">
    <property type="entry name" value="Zn-dependent exopeptidases"/>
    <property type="match status" value="1"/>
</dbReference>
<keyword evidence="5" id="KW-0862">Zinc</keyword>
<comment type="cofactor">
    <cofactor evidence="1">
        <name>Zn(2+)</name>
        <dbReference type="ChEBI" id="CHEBI:29105"/>
    </cofactor>
</comment>
<organism evidence="8 9">
    <name type="scientific">Tetraparma gracilis</name>
    <dbReference type="NCBI Taxonomy" id="2962635"/>
    <lineage>
        <taxon>Eukaryota</taxon>
        <taxon>Sar</taxon>
        <taxon>Stramenopiles</taxon>
        <taxon>Ochrophyta</taxon>
        <taxon>Bolidophyceae</taxon>
        <taxon>Parmales</taxon>
        <taxon>Triparmaceae</taxon>
        <taxon>Tetraparma</taxon>
    </lineage>
</organism>